<keyword evidence="1 4" id="KW-0808">Transferase</keyword>
<dbReference type="AlphaFoldDB" id="A0A6M8BDR1"/>
<dbReference type="GO" id="GO:0016747">
    <property type="term" value="F:acyltransferase activity, transferring groups other than amino-acyl groups"/>
    <property type="evidence" value="ECO:0007669"/>
    <property type="project" value="InterPro"/>
</dbReference>
<evidence type="ECO:0000313" key="5">
    <source>
        <dbReference type="Proteomes" id="UP000505210"/>
    </source>
</evidence>
<keyword evidence="5" id="KW-1185">Reference proteome</keyword>
<gene>
    <name evidence="4" type="ORF">HPC62_03485</name>
</gene>
<proteinExistence type="predicted"/>
<sequence length="166" mass="18895">MPSSDAAFEFKPIDLAKHHQVCVQFRADAFVCSFGSAERFYEPNGAGAVQYLRWLEQRIAELPDGCVHLWKTGQIIGQIELGCWKRDASVGYVNLFYLAPEYRGQGLGARLDEYATQFFGQHGYGRARLSASPTNLAAIAFYQKRGWVDLGQRRDMPDTHYFEKVY</sequence>
<evidence type="ECO:0000259" key="3">
    <source>
        <dbReference type="PROSITE" id="PS51186"/>
    </source>
</evidence>
<evidence type="ECO:0000313" key="4">
    <source>
        <dbReference type="EMBL" id="QKD81363.1"/>
    </source>
</evidence>
<evidence type="ECO:0000256" key="2">
    <source>
        <dbReference type="ARBA" id="ARBA00023315"/>
    </source>
</evidence>
<dbReference type="PANTHER" id="PTHR43877">
    <property type="entry name" value="AMINOALKYLPHOSPHONATE N-ACETYLTRANSFERASE-RELATED-RELATED"/>
    <property type="match status" value="1"/>
</dbReference>
<protein>
    <submittedName>
        <fullName evidence="4">GNAT family N-acetyltransferase</fullName>
    </submittedName>
</protein>
<dbReference type="Gene3D" id="3.40.630.30">
    <property type="match status" value="1"/>
</dbReference>
<dbReference type="EMBL" id="CP053661">
    <property type="protein sequence ID" value="QKD81363.1"/>
    <property type="molecule type" value="Genomic_DNA"/>
</dbReference>
<keyword evidence="2" id="KW-0012">Acyltransferase</keyword>
<dbReference type="InterPro" id="IPR000182">
    <property type="entry name" value="GNAT_dom"/>
</dbReference>
<reference evidence="4 5" key="1">
    <citation type="submission" date="2020-05" db="EMBL/GenBank/DDBJ databases">
        <title>Complete genome sequence of of a novel Thermoleptolyngbya strain isolated from hot springs of Ganzi, Sichuan China.</title>
        <authorList>
            <person name="Tang J."/>
            <person name="Daroch M."/>
            <person name="Li L."/>
            <person name="Waleron K."/>
            <person name="Waleron M."/>
            <person name="Waleron M."/>
        </authorList>
    </citation>
    <scope>NUCLEOTIDE SEQUENCE [LARGE SCALE GENOMIC DNA]</scope>
    <source>
        <strain evidence="4 5">PKUAC-SCTA183</strain>
    </source>
</reference>
<dbReference type="PROSITE" id="PS51186">
    <property type="entry name" value="GNAT"/>
    <property type="match status" value="1"/>
</dbReference>
<feature type="domain" description="N-acetyltransferase" evidence="3">
    <location>
        <begin position="8"/>
        <end position="166"/>
    </location>
</feature>
<organism evidence="4 5">
    <name type="scientific">Thermoleptolyngbya sichuanensis A183</name>
    <dbReference type="NCBI Taxonomy" id="2737172"/>
    <lineage>
        <taxon>Bacteria</taxon>
        <taxon>Bacillati</taxon>
        <taxon>Cyanobacteriota</taxon>
        <taxon>Cyanophyceae</taxon>
        <taxon>Oculatellales</taxon>
        <taxon>Oculatellaceae</taxon>
        <taxon>Thermoleptolyngbya</taxon>
        <taxon>Thermoleptolyngbya sichuanensis</taxon>
    </lineage>
</organism>
<dbReference type="Proteomes" id="UP000505210">
    <property type="component" value="Chromosome"/>
</dbReference>
<dbReference type="InterPro" id="IPR016181">
    <property type="entry name" value="Acyl_CoA_acyltransferase"/>
</dbReference>
<dbReference type="SUPFAM" id="SSF55729">
    <property type="entry name" value="Acyl-CoA N-acyltransferases (Nat)"/>
    <property type="match status" value="1"/>
</dbReference>
<dbReference type="KEGG" id="theu:HPC62_03485"/>
<evidence type="ECO:0000256" key="1">
    <source>
        <dbReference type="ARBA" id="ARBA00022679"/>
    </source>
</evidence>
<accession>A0A6M8BDR1</accession>
<dbReference type="Pfam" id="PF00583">
    <property type="entry name" value="Acetyltransf_1"/>
    <property type="match status" value="1"/>
</dbReference>
<dbReference type="CDD" id="cd04301">
    <property type="entry name" value="NAT_SF"/>
    <property type="match status" value="1"/>
</dbReference>
<dbReference type="RefSeq" id="WP_172353764.1">
    <property type="nucleotide sequence ID" value="NZ_CP053661.1"/>
</dbReference>
<dbReference type="InterPro" id="IPR050832">
    <property type="entry name" value="Bact_Acetyltransf"/>
</dbReference>
<name>A0A6M8BDR1_9CYAN</name>
<dbReference type="PANTHER" id="PTHR43877:SF2">
    <property type="entry name" value="AMINOALKYLPHOSPHONATE N-ACETYLTRANSFERASE-RELATED"/>
    <property type="match status" value="1"/>
</dbReference>